<evidence type="ECO:0000256" key="1">
    <source>
        <dbReference type="SAM" id="MobiDB-lite"/>
    </source>
</evidence>
<protein>
    <submittedName>
        <fullName evidence="2">Uncharacterized protein</fullName>
    </submittedName>
</protein>
<feature type="compositionally biased region" description="Low complexity" evidence="1">
    <location>
        <begin position="275"/>
        <end position="295"/>
    </location>
</feature>
<comment type="caution">
    <text evidence="2">The sequence shown here is derived from an EMBL/GenBank/DDBJ whole genome shotgun (WGS) entry which is preliminary data.</text>
</comment>
<feature type="compositionally biased region" description="Basic and acidic residues" evidence="1">
    <location>
        <begin position="166"/>
        <end position="182"/>
    </location>
</feature>
<feature type="compositionally biased region" description="Polar residues" evidence="1">
    <location>
        <begin position="249"/>
        <end position="266"/>
    </location>
</feature>
<gene>
    <name evidence="2" type="ORF">TM35_000471460</name>
</gene>
<accession>A0A1X0NI34</accession>
<reference evidence="2 3" key="1">
    <citation type="submission" date="2017-03" db="EMBL/GenBank/DDBJ databases">
        <title>An alternative strategy for trypanosome survival in the mammalian bloodstream revealed through genome and transcriptome analysis of the ubiquitous bovine parasite Trypanosoma (Megatrypanum) theileri.</title>
        <authorList>
            <person name="Kelly S."/>
            <person name="Ivens A."/>
            <person name="Mott A."/>
            <person name="O'Neill E."/>
            <person name="Emms D."/>
            <person name="Macleod O."/>
            <person name="Voorheis P."/>
            <person name="Matthews J."/>
            <person name="Matthews K."/>
            <person name="Carrington M."/>
        </authorList>
    </citation>
    <scope>NUCLEOTIDE SEQUENCE [LARGE SCALE GENOMIC DNA]</scope>
    <source>
        <strain evidence="2">Edinburgh</strain>
    </source>
</reference>
<feature type="compositionally biased region" description="Low complexity" evidence="1">
    <location>
        <begin position="203"/>
        <end position="236"/>
    </location>
</feature>
<dbReference type="Proteomes" id="UP000192257">
    <property type="component" value="Unassembled WGS sequence"/>
</dbReference>
<feature type="region of interest" description="Disordered" evidence="1">
    <location>
        <begin position="91"/>
        <end position="305"/>
    </location>
</feature>
<sequence>VEVSCGAGGALRVRPAAESEWLTCGAGSRVSACGKYADLCRQRTARVNDYAATTTRTAIIATTVNGQPKAVMALFNSKTAWGDYLWDLPSGSGTDSRQSSGGSENGNGQQGGPGKQVTNQKLEGGPGAPAGPGPESIGPGDGEGAEEHAEVNHSNTTDGVQLKTKGQTDDRTSDDLLKEGKHVVPIPSTANNSSFSHSERETSSSSTKITTPAQDVPAPSVTTTATVTSTQNAGEGAAEEESTAKGSEPSVTTPSANTNTVSSESHGQTRESEPSDATEQSSSSSTNTVTEAANPTPSPAPNAEINNIASTMQNNKANVDSSVSPVWMRTAAPLLIVVVLFSATLY</sequence>
<dbReference type="VEuPathDB" id="TriTrypDB:TM35_000471460"/>
<organism evidence="2 3">
    <name type="scientific">Trypanosoma theileri</name>
    <dbReference type="NCBI Taxonomy" id="67003"/>
    <lineage>
        <taxon>Eukaryota</taxon>
        <taxon>Discoba</taxon>
        <taxon>Euglenozoa</taxon>
        <taxon>Kinetoplastea</taxon>
        <taxon>Metakinetoplastina</taxon>
        <taxon>Trypanosomatida</taxon>
        <taxon>Trypanosomatidae</taxon>
        <taxon>Trypanosoma</taxon>
    </lineage>
</organism>
<evidence type="ECO:0000313" key="3">
    <source>
        <dbReference type="Proteomes" id="UP000192257"/>
    </source>
</evidence>
<dbReference type="RefSeq" id="XP_028878317.1">
    <property type="nucleotide sequence ID" value="XM_029030406.1"/>
</dbReference>
<name>A0A1X0NI34_9TRYP</name>
<dbReference type="AlphaFoldDB" id="A0A1X0NI34"/>
<dbReference type="EMBL" id="NBCO01000047">
    <property type="protein sequence ID" value="ORC84251.1"/>
    <property type="molecule type" value="Genomic_DNA"/>
</dbReference>
<evidence type="ECO:0000313" key="2">
    <source>
        <dbReference type="EMBL" id="ORC84251.1"/>
    </source>
</evidence>
<feature type="compositionally biased region" description="Gly residues" evidence="1">
    <location>
        <begin position="103"/>
        <end position="114"/>
    </location>
</feature>
<proteinExistence type="predicted"/>
<feature type="non-terminal residue" evidence="2">
    <location>
        <position position="1"/>
    </location>
</feature>
<keyword evidence="3" id="KW-1185">Reference proteome</keyword>
<dbReference type="GeneID" id="39990186"/>